<keyword evidence="2" id="KW-1185">Reference proteome</keyword>
<organism evidence="1 2">
    <name type="scientific">Apatococcus lobatus</name>
    <dbReference type="NCBI Taxonomy" id="904363"/>
    <lineage>
        <taxon>Eukaryota</taxon>
        <taxon>Viridiplantae</taxon>
        <taxon>Chlorophyta</taxon>
        <taxon>core chlorophytes</taxon>
        <taxon>Trebouxiophyceae</taxon>
        <taxon>Chlorellales</taxon>
        <taxon>Chlorellaceae</taxon>
        <taxon>Apatococcus</taxon>
    </lineage>
</organism>
<dbReference type="EMBL" id="JALJOS010000007">
    <property type="protein sequence ID" value="KAK9836779.1"/>
    <property type="molecule type" value="Genomic_DNA"/>
</dbReference>
<proteinExistence type="predicted"/>
<evidence type="ECO:0000313" key="1">
    <source>
        <dbReference type="EMBL" id="KAK9836779.1"/>
    </source>
</evidence>
<comment type="caution">
    <text evidence="1">The sequence shown here is derived from an EMBL/GenBank/DDBJ whole genome shotgun (WGS) entry which is preliminary data.</text>
</comment>
<protein>
    <submittedName>
        <fullName evidence="1">Uncharacterized protein</fullName>
    </submittedName>
</protein>
<dbReference type="Proteomes" id="UP001438707">
    <property type="component" value="Unassembled WGS sequence"/>
</dbReference>
<name>A0AAW1RSU6_9CHLO</name>
<reference evidence="1 2" key="1">
    <citation type="journal article" date="2024" name="Nat. Commun.">
        <title>Phylogenomics reveals the evolutionary origins of lichenization in chlorophyte algae.</title>
        <authorList>
            <person name="Puginier C."/>
            <person name="Libourel C."/>
            <person name="Otte J."/>
            <person name="Skaloud P."/>
            <person name="Haon M."/>
            <person name="Grisel S."/>
            <person name="Petersen M."/>
            <person name="Berrin J.G."/>
            <person name="Delaux P.M."/>
            <person name="Dal Grande F."/>
            <person name="Keller J."/>
        </authorList>
    </citation>
    <scope>NUCLEOTIDE SEQUENCE [LARGE SCALE GENOMIC DNA]</scope>
    <source>
        <strain evidence="1 2">SAG 2145</strain>
    </source>
</reference>
<gene>
    <name evidence="1" type="ORF">WJX74_007863</name>
</gene>
<accession>A0AAW1RSU6</accession>
<sequence>MDFSVFPDVVGSNVDDSRCESDHVPTRIGIHCQPSIQAASASRADGGQPWPKQSWGFSFREEYMQRLDTDSLQLEDGVQLARNGAIAESCQPLSSIVAQAAASAGCCRRAATATRRSWQPKRDHRPFFDWECKDLKWLYQCTRSH</sequence>
<evidence type="ECO:0000313" key="2">
    <source>
        <dbReference type="Proteomes" id="UP001438707"/>
    </source>
</evidence>
<dbReference type="AlphaFoldDB" id="A0AAW1RSU6"/>